<feature type="region of interest" description="Disordered" evidence="1">
    <location>
        <begin position="1"/>
        <end position="30"/>
    </location>
</feature>
<protein>
    <submittedName>
        <fullName evidence="2">TRAK2 isoform 6</fullName>
    </submittedName>
</protein>
<dbReference type="EMBL" id="NBAG03000236">
    <property type="protein sequence ID" value="PNI66921.1"/>
    <property type="molecule type" value="Genomic_DNA"/>
</dbReference>
<reference evidence="2 3" key="1">
    <citation type="submission" date="2017-12" db="EMBL/GenBank/DDBJ databases">
        <title>High-resolution comparative analysis of great ape genomes.</title>
        <authorList>
            <person name="Pollen A."/>
            <person name="Hastie A."/>
            <person name="Hormozdiari F."/>
            <person name="Dougherty M."/>
            <person name="Liu R."/>
            <person name="Chaisson M."/>
            <person name="Hoppe E."/>
            <person name="Hill C."/>
            <person name="Pang A."/>
            <person name="Hillier L."/>
            <person name="Baker C."/>
            <person name="Armstrong J."/>
            <person name="Shendure J."/>
            <person name="Paten B."/>
            <person name="Wilson R."/>
            <person name="Chao H."/>
            <person name="Schneider V."/>
            <person name="Ventura M."/>
            <person name="Kronenberg Z."/>
            <person name="Murali S."/>
            <person name="Gordon D."/>
            <person name="Cantsilieris S."/>
            <person name="Munson K."/>
            <person name="Nelson B."/>
            <person name="Raja A."/>
            <person name="Underwood J."/>
            <person name="Diekhans M."/>
            <person name="Fiddes I."/>
            <person name="Haussler D."/>
            <person name="Eichler E."/>
        </authorList>
    </citation>
    <scope>NUCLEOTIDE SEQUENCE [LARGE SCALE GENOMIC DNA]</scope>
    <source>
        <strain evidence="2">Yerkes chimp pedigree #C0471</strain>
    </source>
</reference>
<name>A0A2J8N567_PANTR</name>
<accession>A0A2J8N567</accession>
<evidence type="ECO:0000256" key="1">
    <source>
        <dbReference type="SAM" id="MobiDB-lite"/>
    </source>
</evidence>
<gene>
    <name evidence="2" type="ORF">CK820_G0014832</name>
</gene>
<sequence>MSQSQNAIFTSPTGEENLMNSNHRDSESIT</sequence>
<evidence type="ECO:0000313" key="2">
    <source>
        <dbReference type="EMBL" id="PNI66921.1"/>
    </source>
</evidence>
<feature type="non-terminal residue" evidence="2">
    <location>
        <position position="30"/>
    </location>
</feature>
<proteinExistence type="predicted"/>
<comment type="caution">
    <text evidence="2">The sequence shown here is derived from an EMBL/GenBank/DDBJ whole genome shotgun (WGS) entry which is preliminary data.</text>
</comment>
<dbReference type="AlphaFoldDB" id="A0A2J8N567"/>
<dbReference type="Proteomes" id="UP000236370">
    <property type="component" value="Unassembled WGS sequence"/>
</dbReference>
<evidence type="ECO:0000313" key="3">
    <source>
        <dbReference type="Proteomes" id="UP000236370"/>
    </source>
</evidence>
<feature type="compositionally biased region" description="Polar residues" evidence="1">
    <location>
        <begin position="1"/>
        <end position="21"/>
    </location>
</feature>
<organism evidence="2 3">
    <name type="scientific">Pan troglodytes</name>
    <name type="common">Chimpanzee</name>
    <dbReference type="NCBI Taxonomy" id="9598"/>
    <lineage>
        <taxon>Eukaryota</taxon>
        <taxon>Metazoa</taxon>
        <taxon>Chordata</taxon>
        <taxon>Craniata</taxon>
        <taxon>Vertebrata</taxon>
        <taxon>Euteleostomi</taxon>
        <taxon>Mammalia</taxon>
        <taxon>Eutheria</taxon>
        <taxon>Euarchontoglires</taxon>
        <taxon>Primates</taxon>
        <taxon>Haplorrhini</taxon>
        <taxon>Catarrhini</taxon>
        <taxon>Hominidae</taxon>
        <taxon>Pan</taxon>
    </lineage>
</organism>